<dbReference type="STRING" id="768670.Calni_0443"/>
<proteinExistence type="predicted"/>
<comment type="subcellular location">
    <subcellularLocation>
        <location evidence="1">Cell membrane</location>
        <topology evidence="1">Multi-pass membrane protein</topology>
    </subcellularLocation>
</comment>
<keyword evidence="2" id="KW-0812">Transmembrane</keyword>
<organism evidence="5 6">
    <name type="scientific">Calditerrivibrio nitroreducens (strain DSM 19672 / NBRC 101217 / Yu37-1)</name>
    <dbReference type="NCBI Taxonomy" id="768670"/>
    <lineage>
        <taxon>Bacteria</taxon>
        <taxon>Pseudomonadati</taxon>
        <taxon>Deferribacterota</taxon>
        <taxon>Deferribacteres</taxon>
        <taxon>Deferribacterales</taxon>
        <taxon>Calditerrivibrionaceae</taxon>
    </lineage>
</organism>
<name>E4TEV0_CALNY</name>
<evidence type="ECO:0000256" key="1">
    <source>
        <dbReference type="ARBA" id="ARBA00004651"/>
    </source>
</evidence>
<dbReference type="GO" id="GO:0006813">
    <property type="term" value="P:potassium ion transport"/>
    <property type="evidence" value="ECO:0007669"/>
    <property type="project" value="InterPro"/>
</dbReference>
<dbReference type="Gene3D" id="3.30.70.1450">
    <property type="entry name" value="Regulator of K+ conductance, C-terminal domain"/>
    <property type="match status" value="1"/>
</dbReference>
<dbReference type="Gene3D" id="3.40.50.720">
    <property type="entry name" value="NAD(P)-binding Rossmann-like Domain"/>
    <property type="match status" value="1"/>
</dbReference>
<protein>
    <submittedName>
        <fullName evidence="5">TrkA-N domain protein</fullName>
    </submittedName>
</protein>
<dbReference type="PROSITE" id="PS51202">
    <property type="entry name" value="RCK_C"/>
    <property type="match status" value="1"/>
</dbReference>
<dbReference type="InterPro" id="IPR050721">
    <property type="entry name" value="Trk_Ktr_HKT_K-transport"/>
</dbReference>
<dbReference type="Proteomes" id="UP000007039">
    <property type="component" value="Chromosome"/>
</dbReference>
<dbReference type="KEGG" id="cni:Calni_0443"/>
<reference evidence="5 6" key="2">
    <citation type="journal article" date="2011" name="Stand. Genomic Sci.">
        <title>Complete genome sequence of Calditerrivibrio nitroreducens type strain (Yu37-1).</title>
        <authorList>
            <person name="Pitluck S."/>
            <person name="Sikorski J."/>
            <person name="Zeytun A."/>
            <person name="Lapidus A."/>
            <person name="Nolan M."/>
            <person name="Lucas S."/>
            <person name="Hammon N."/>
            <person name="Deshpande S."/>
            <person name="Cheng J.F."/>
            <person name="Tapia R."/>
            <person name="Han C."/>
            <person name="Goodwin L."/>
            <person name="Liolios K."/>
            <person name="Pagani I."/>
            <person name="Ivanova N."/>
            <person name="Mavromatis K."/>
            <person name="Pati A."/>
            <person name="Chen A."/>
            <person name="Palaniappan K."/>
            <person name="Hauser L."/>
            <person name="Chang Y.J."/>
            <person name="Jeffries C.D."/>
            <person name="Detter J.C."/>
            <person name="Brambilla E."/>
            <person name="Djao O.D."/>
            <person name="Rohde M."/>
            <person name="Spring S."/>
            <person name="Goker M."/>
            <person name="Woyke T."/>
            <person name="Bristow J."/>
            <person name="Eisen J.A."/>
            <person name="Markowitz V."/>
            <person name="Hugenholtz P."/>
            <person name="Kyrpides N.C."/>
            <person name="Klenk H.P."/>
            <person name="Land M."/>
        </authorList>
    </citation>
    <scope>NUCLEOTIDE SEQUENCE [LARGE SCALE GENOMIC DNA]</scope>
    <source>
        <strain evidence="6">DSM 19672 / NBRC 101217 / Yu37-1</strain>
    </source>
</reference>
<dbReference type="Pfam" id="PF07885">
    <property type="entry name" value="Ion_trans_2"/>
    <property type="match status" value="1"/>
</dbReference>
<dbReference type="EMBL" id="CP002347">
    <property type="protein sequence ID" value="ADR18356.1"/>
    <property type="molecule type" value="Genomic_DNA"/>
</dbReference>
<dbReference type="eggNOG" id="COG1226">
    <property type="taxonomic scope" value="Bacteria"/>
</dbReference>
<dbReference type="GO" id="GO:0005886">
    <property type="term" value="C:plasma membrane"/>
    <property type="evidence" value="ECO:0007669"/>
    <property type="project" value="UniProtKB-SubCell"/>
</dbReference>
<dbReference type="Pfam" id="PF02080">
    <property type="entry name" value="TrkA_C"/>
    <property type="match status" value="1"/>
</dbReference>
<feature type="transmembrane region" description="Helical" evidence="2">
    <location>
        <begin position="36"/>
        <end position="55"/>
    </location>
</feature>
<feature type="transmembrane region" description="Helical" evidence="2">
    <location>
        <begin position="67"/>
        <end position="91"/>
    </location>
</feature>
<dbReference type="GO" id="GO:0008324">
    <property type="term" value="F:monoatomic cation transmembrane transporter activity"/>
    <property type="evidence" value="ECO:0007669"/>
    <property type="project" value="InterPro"/>
</dbReference>
<dbReference type="Gene3D" id="1.10.287.70">
    <property type="match status" value="1"/>
</dbReference>
<dbReference type="InterPro" id="IPR003148">
    <property type="entry name" value="RCK_N"/>
</dbReference>
<accession>E4TEV0</accession>
<dbReference type="SUPFAM" id="SSF116726">
    <property type="entry name" value="TrkA C-terminal domain-like"/>
    <property type="match status" value="1"/>
</dbReference>
<evidence type="ECO:0000259" key="3">
    <source>
        <dbReference type="PROSITE" id="PS51201"/>
    </source>
</evidence>
<dbReference type="PROSITE" id="PS51201">
    <property type="entry name" value="RCK_N"/>
    <property type="match status" value="1"/>
</dbReference>
<dbReference type="OrthoDB" id="9785285at2"/>
<evidence type="ECO:0000259" key="4">
    <source>
        <dbReference type="PROSITE" id="PS51202"/>
    </source>
</evidence>
<dbReference type="AlphaFoldDB" id="E4TEV0"/>
<feature type="domain" description="RCK N-terminal" evidence="3">
    <location>
        <begin position="112"/>
        <end position="231"/>
    </location>
</feature>
<dbReference type="InterPro" id="IPR036291">
    <property type="entry name" value="NAD(P)-bd_dom_sf"/>
</dbReference>
<dbReference type="Pfam" id="PF02254">
    <property type="entry name" value="TrkA_N"/>
    <property type="match status" value="1"/>
</dbReference>
<keyword evidence="2" id="KW-1133">Transmembrane helix</keyword>
<dbReference type="RefSeq" id="WP_013450571.1">
    <property type="nucleotide sequence ID" value="NC_014758.1"/>
</dbReference>
<feature type="domain" description="RCK C-terminal" evidence="4">
    <location>
        <begin position="254"/>
        <end position="336"/>
    </location>
</feature>
<keyword evidence="6" id="KW-1185">Reference proteome</keyword>
<dbReference type="eggNOG" id="COG0490">
    <property type="taxonomic scope" value="Bacteria"/>
</dbReference>
<gene>
    <name evidence="5" type="ordered locus">Calni_0443</name>
</gene>
<evidence type="ECO:0000313" key="6">
    <source>
        <dbReference type="Proteomes" id="UP000007039"/>
    </source>
</evidence>
<dbReference type="InterPro" id="IPR013099">
    <property type="entry name" value="K_chnl_dom"/>
</dbReference>
<reference key="1">
    <citation type="submission" date="2010-11" db="EMBL/GenBank/DDBJ databases">
        <title>The complete genome of chromosome of Calditerrivibrio nitroreducens DSM 19672.</title>
        <authorList>
            <consortium name="US DOE Joint Genome Institute (JGI-PGF)"/>
            <person name="Lucas S."/>
            <person name="Copeland A."/>
            <person name="Lapidus A."/>
            <person name="Bruce D."/>
            <person name="Goodwin L."/>
            <person name="Pitluck S."/>
            <person name="Kyrpides N."/>
            <person name="Mavromatis K."/>
            <person name="Ivanova N."/>
            <person name="Mikhailova N."/>
            <person name="Zeytun A."/>
            <person name="Brettin T."/>
            <person name="Detter J.C."/>
            <person name="Tapia R."/>
            <person name="Han C."/>
            <person name="Land M."/>
            <person name="Hauser L."/>
            <person name="Markowitz V."/>
            <person name="Cheng J.-F."/>
            <person name="Hugenholtz P."/>
            <person name="Woyke T."/>
            <person name="Wu D."/>
            <person name="Spring S."/>
            <person name="Schroeder M."/>
            <person name="Brambilla E."/>
            <person name="Klenk H.-P."/>
            <person name="Eisen J.A."/>
        </authorList>
    </citation>
    <scope>NUCLEOTIDE SEQUENCE [LARGE SCALE GENOMIC DNA]</scope>
    <source>
        <strain>DSM 19672</strain>
    </source>
</reference>
<dbReference type="InterPro" id="IPR006037">
    <property type="entry name" value="RCK_C"/>
</dbReference>
<dbReference type="SUPFAM" id="SSF81324">
    <property type="entry name" value="Voltage-gated potassium channels"/>
    <property type="match status" value="1"/>
</dbReference>
<dbReference type="PANTHER" id="PTHR43833:SF9">
    <property type="entry name" value="POTASSIUM CHANNEL PROTEIN YUGO-RELATED"/>
    <property type="match status" value="1"/>
</dbReference>
<dbReference type="InterPro" id="IPR036721">
    <property type="entry name" value="RCK_C_sf"/>
</dbReference>
<sequence precursor="true">MHIFSEKLLIPFALLIIHMVISTIGYCLITNWEYSIIDCLYMTVITITTIGYSEIVNLENNPAGRVFTVFVAFFGIGILSYIISNVTAYVLEGELNKNYRRKRMEKSISKLTSHYILCGSEDVAYYIIKELIETGREFVIIDSDEKKLERLDDTFNKIKYLVGDPTDAEILLKAGINNSNGVFVVGSDDNTNIVITMTARSINADVRIVTHCKDVKNIDKIKKAGADSVISPTFIGGLRMTSEMVRPTVVSFLDMMLRDKEKNLRIEEVDLPEHFIGKTVEFLNLKKFRDIMLLAINHSDGWIYNPPEDYNLSKGDKLIIMTTTKERVKLEKMLSNKI</sequence>
<feature type="transmembrane region" description="Helical" evidence="2">
    <location>
        <begin position="12"/>
        <end position="29"/>
    </location>
</feature>
<dbReference type="PANTHER" id="PTHR43833">
    <property type="entry name" value="POTASSIUM CHANNEL PROTEIN 2-RELATED-RELATED"/>
    <property type="match status" value="1"/>
</dbReference>
<dbReference type="HOGENOM" id="CLU_050982_0_0_0"/>
<evidence type="ECO:0000256" key="2">
    <source>
        <dbReference type="SAM" id="Phobius"/>
    </source>
</evidence>
<keyword evidence="2" id="KW-0472">Membrane</keyword>
<dbReference type="SUPFAM" id="SSF51735">
    <property type="entry name" value="NAD(P)-binding Rossmann-fold domains"/>
    <property type="match status" value="1"/>
</dbReference>
<evidence type="ECO:0000313" key="5">
    <source>
        <dbReference type="EMBL" id="ADR18356.1"/>
    </source>
</evidence>